<reference evidence="1 2" key="1">
    <citation type="journal article" date="2019" name="Int. J. Syst. Evol. Microbiol.">
        <title>The Global Catalogue of Microorganisms (GCM) 10K type strain sequencing project: providing services to taxonomists for standard genome sequencing and annotation.</title>
        <authorList>
            <consortium name="The Broad Institute Genomics Platform"/>
            <consortium name="The Broad Institute Genome Sequencing Center for Infectious Disease"/>
            <person name="Wu L."/>
            <person name="Ma J."/>
        </authorList>
    </citation>
    <scope>NUCLEOTIDE SEQUENCE [LARGE SCALE GENOMIC DNA]</scope>
    <source>
        <strain evidence="1 2">JCM 16083</strain>
    </source>
</reference>
<accession>A0ABN1MQ31</accession>
<dbReference type="EMBL" id="BAAAFH010000011">
    <property type="protein sequence ID" value="GAA0875420.1"/>
    <property type="molecule type" value="Genomic_DNA"/>
</dbReference>
<dbReference type="Proteomes" id="UP001501126">
    <property type="component" value="Unassembled WGS sequence"/>
</dbReference>
<name>A0ABN1MQ31_9FLAO</name>
<evidence type="ECO:0000313" key="1">
    <source>
        <dbReference type="EMBL" id="GAA0875420.1"/>
    </source>
</evidence>
<organism evidence="1 2">
    <name type="scientific">Wandonia haliotis</name>
    <dbReference type="NCBI Taxonomy" id="574963"/>
    <lineage>
        <taxon>Bacteria</taxon>
        <taxon>Pseudomonadati</taxon>
        <taxon>Bacteroidota</taxon>
        <taxon>Flavobacteriia</taxon>
        <taxon>Flavobacteriales</taxon>
        <taxon>Crocinitomicaceae</taxon>
        <taxon>Wandonia</taxon>
    </lineage>
</organism>
<dbReference type="RefSeq" id="WP_343786886.1">
    <property type="nucleotide sequence ID" value="NZ_BAAAFH010000011.1"/>
</dbReference>
<protein>
    <submittedName>
        <fullName evidence="1">Uncharacterized protein</fullName>
    </submittedName>
</protein>
<gene>
    <name evidence="1" type="ORF">GCM10009118_18290</name>
</gene>
<comment type="caution">
    <text evidence="1">The sequence shown here is derived from an EMBL/GenBank/DDBJ whole genome shotgun (WGS) entry which is preliminary data.</text>
</comment>
<evidence type="ECO:0000313" key="2">
    <source>
        <dbReference type="Proteomes" id="UP001501126"/>
    </source>
</evidence>
<sequence>MFKWTASKIQKEADFVFLEEGIFLWVINWKLIPPHIALSKNGRYFSVTIKEAQVDKEIQALTRLFEKKQKPVFFVRFNARIQLEERELKEGFQIELSDGRTCLEPVNKVLFGDAEQFDTVADLLAALDASGLIESVHVPAYTNEDQIGVFEYSKKTVAGFINSKRLENAITK</sequence>
<proteinExistence type="predicted"/>
<keyword evidence="2" id="KW-1185">Reference proteome</keyword>